<organism evidence="2 3">
    <name type="scientific">Chlamydomonas schloesseri</name>
    <dbReference type="NCBI Taxonomy" id="2026947"/>
    <lineage>
        <taxon>Eukaryota</taxon>
        <taxon>Viridiplantae</taxon>
        <taxon>Chlorophyta</taxon>
        <taxon>core chlorophytes</taxon>
        <taxon>Chlorophyceae</taxon>
        <taxon>CS clade</taxon>
        <taxon>Chlamydomonadales</taxon>
        <taxon>Chlamydomonadaceae</taxon>
        <taxon>Chlamydomonas</taxon>
    </lineage>
</organism>
<proteinExistence type="predicted"/>
<dbReference type="EMBL" id="JAEHOD010000080">
    <property type="protein sequence ID" value="KAG2430286.1"/>
    <property type="molecule type" value="Genomic_DNA"/>
</dbReference>
<sequence length="123" mass="12356">GGGGDGIISGGASGSGGGAEEEGSASVVRAGGFSGSSLAAGLHGRPGHCGRLPAGEVQVVPRSMCDAWTTVPPQPGRELGLSEALQADQMGEAFIEQAMCCSPHHLMPAEETRTCRWARHASS</sequence>
<gene>
    <name evidence="2" type="ORF">HYH02_013764</name>
</gene>
<evidence type="ECO:0000313" key="2">
    <source>
        <dbReference type="EMBL" id="KAG2430286.1"/>
    </source>
</evidence>
<feature type="region of interest" description="Disordered" evidence="1">
    <location>
        <begin position="1"/>
        <end position="28"/>
    </location>
</feature>
<feature type="non-terminal residue" evidence="2">
    <location>
        <position position="1"/>
    </location>
</feature>
<protein>
    <submittedName>
        <fullName evidence="2">Uncharacterized protein</fullName>
    </submittedName>
</protein>
<dbReference type="AlphaFoldDB" id="A0A835VZ31"/>
<reference evidence="2" key="1">
    <citation type="journal article" date="2020" name="bioRxiv">
        <title>Comparative genomics of Chlamydomonas.</title>
        <authorList>
            <person name="Craig R.J."/>
            <person name="Hasan A.R."/>
            <person name="Ness R.W."/>
            <person name="Keightley P.D."/>
        </authorList>
    </citation>
    <scope>NUCLEOTIDE SEQUENCE</scope>
    <source>
        <strain evidence="2">CCAP 11/173</strain>
    </source>
</reference>
<evidence type="ECO:0000256" key="1">
    <source>
        <dbReference type="SAM" id="MobiDB-lite"/>
    </source>
</evidence>
<dbReference type="Proteomes" id="UP000613740">
    <property type="component" value="Unassembled WGS sequence"/>
</dbReference>
<accession>A0A835VZ31</accession>
<keyword evidence="3" id="KW-1185">Reference proteome</keyword>
<name>A0A835VZ31_9CHLO</name>
<feature type="compositionally biased region" description="Gly residues" evidence="1">
    <location>
        <begin position="1"/>
        <end position="18"/>
    </location>
</feature>
<comment type="caution">
    <text evidence="2">The sequence shown here is derived from an EMBL/GenBank/DDBJ whole genome shotgun (WGS) entry which is preliminary data.</text>
</comment>
<evidence type="ECO:0000313" key="3">
    <source>
        <dbReference type="Proteomes" id="UP000613740"/>
    </source>
</evidence>